<organism evidence="1 2">
    <name type="scientific">Chryseolinea lacunae</name>
    <dbReference type="NCBI Taxonomy" id="2801331"/>
    <lineage>
        <taxon>Bacteria</taxon>
        <taxon>Pseudomonadati</taxon>
        <taxon>Bacteroidota</taxon>
        <taxon>Cytophagia</taxon>
        <taxon>Cytophagales</taxon>
        <taxon>Fulvivirgaceae</taxon>
        <taxon>Chryseolinea</taxon>
    </lineage>
</organism>
<evidence type="ECO:0000313" key="1">
    <source>
        <dbReference type="EMBL" id="MBL0743088.1"/>
    </source>
</evidence>
<dbReference type="RefSeq" id="WP_202012087.1">
    <property type="nucleotide sequence ID" value="NZ_JAERRB010000006.1"/>
</dbReference>
<dbReference type="EMBL" id="JAERRB010000006">
    <property type="protein sequence ID" value="MBL0743088.1"/>
    <property type="molecule type" value="Genomic_DNA"/>
</dbReference>
<gene>
    <name evidence="1" type="ORF">JI741_17795</name>
</gene>
<name>A0ABS1KUC7_9BACT</name>
<proteinExistence type="predicted"/>
<sequence>MKNVSWFKEEVEPYLQSFEVNYRFFEDGDFGDLNQVSFDSNEKGGEVDFWSSGWLSVFLYDYLTSTIILHVMLKPDEEEEKEKVLMQLKELLKQK</sequence>
<protein>
    <submittedName>
        <fullName evidence="1">Uncharacterized protein</fullName>
    </submittedName>
</protein>
<keyword evidence="2" id="KW-1185">Reference proteome</keyword>
<dbReference type="Proteomes" id="UP000613030">
    <property type="component" value="Unassembled WGS sequence"/>
</dbReference>
<accession>A0ABS1KUC7</accession>
<comment type="caution">
    <text evidence="1">The sequence shown here is derived from an EMBL/GenBank/DDBJ whole genome shotgun (WGS) entry which is preliminary data.</text>
</comment>
<evidence type="ECO:0000313" key="2">
    <source>
        <dbReference type="Proteomes" id="UP000613030"/>
    </source>
</evidence>
<reference evidence="1 2" key="1">
    <citation type="submission" date="2021-01" db="EMBL/GenBank/DDBJ databases">
        <title>Chryseolinea sp. Jin1 Genome sequencing and assembly.</title>
        <authorList>
            <person name="Kim I."/>
        </authorList>
    </citation>
    <scope>NUCLEOTIDE SEQUENCE [LARGE SCALE GENOMIC DNA]</scope>
    <source>
        <strain evidence="1 2">Jin1</strain>
    </source>
</reference>